<dbReference type="Gene3D" id="1.25.40.10">
    <property type="entry name" value="Tetratricopeptide repeat domain"/>
    <property type="match status" value="1"/>
</dbReference>
<accession>A0AAW0ADK4</accession>
<dbReference type="EMBL" id="JAWWNJ010000071">
    <property type="protein sequence ID" value="KAK7007356.1"/>
    <property type="molecule type" value="Genomic_DNA"/>
</dbReference>
<protein>
    <recommendedName>
        <fullName evidence="3">Kinesin light chain</fullName>
    </recommendedName>
</protein>
<comment type="caution">
    <text evidence="1">The sequence shown here is derived from an EMBL/GenBank/DDBJ whole genome shotgun (WGS) entry which is preliminary data.</text>
</comment>
<reference evidence="1 2" key="1">
    <citation type="journal article" date="2024" name="J Genomics">
        <title>Draft genome sequencing and assembly of Favolaschia claudopus CIRM-BRFM 2984 isolated from oak limbs.</title>
        <authorList>
            <person name="Navarro D."/>
            <person name="Drula E."/>
            <person name="Chaduli D."/>
            <person name="Cazenave R."/>
            <person name="Ahrendt S."/>
            <person name="Wang J."/>
            <person name="Lipzen A."/>
            <person name="Daum C."/>
            <person name="Barry K."/>
            <person name="Grigoriev I.V."/>
            <person name="Favel A."/>
            <person name="Rosso M.N."/>
            <person name="Martin F."/>
        </authorList>
    </citation>
    <scope>NUCLEOTIDE SEQUENCE [LARGE SCALE GENOMIC DNA]</scope>
    <source>
        <strain evidence="1 2">CIRM-BRFM 2984</strain>
    </source>
</reference>
<evidence type="ECO:0000313" key="1">
    <source>
        <dbReference type="EMBL" id="KAK7007356.1"/>
    </source>
</evidence>
<evidence type="ECO:0000313" key="2">
    <source>
        <dbReference type="Proteomes" id="UP001362999"/>
    </source>
</evidence>
<name>A0AAW0ADK4_9AGAR</name>
<sequence>MSQTLEVKVLEASKRLLGEEHPATLRSMNHLANTYWNQGQWSDAEELEVKVFEARKRLLGEDHPNTLLSMSNLAYVFEHQARYSEAAALRQAVQEIKDKTIPTLQISSSPPPLPLKPPLLLMIEKMKLSSLDPVLEDVD</sequence>
<dbReference type="PANTHER" id="PTHR46082">
    <property type="entry name" value="ATP/GTP-BINDING PROTEIN-RELATED"/>
    <property type="match status" value="1"/>
</dbReference>
<evidence type="ECO:0008006" key="3">
    <source>
        <dbReference type="Google" id="ProtNLM"/>
    </source>
</evidence>
<dbReference type="Pfam" id="PF13374">
    <property type="entry name" value="TPR_10"/>
    <property type="match status" value="2"/>
</dbReference>
<dbReference type="PANTHER" id="PTHR46082:SF6">
    <property type="entry name" value="AAA+ ATPASE DOMAIN-CONTAINING PROTEIN-RELATED"/>
    <property type="match status" value="1"/>
</dbReference>
<dbReference type="InterPro" id="IPR011990">
    <property type="entry name" value="TPR-like_helical_dom_sf"/>
</dbReference>
<dbReference type="Proteomes" id="UP001362999">
    <property type="component" value="Unassembled WGS sequence"/>
</dbReference>
<proteinExistence type="predicted"/>
<keyword evidence="2" id="KW-1185">Reference proteome</keyword>
<organism evidence="1 2">
    <name type="scientific">Favolaschia claudopus</name>
    <dbReference type="NCBI Taxonomy" id="2862362"/>
    <lineage>
        <taxon>Eukaryota</taxon>
        <taxon>Fungi</taxon>
        <taxon>Dikarya</taxon>
        <taxon>Basidiomycota</taxon>
        <taxon>Agaricomycotina</taxon>
        <taxon>Agaricomycetes</taxon>
        <taxon>Agaricomycetidae</taxon>
        <taxon>Agaricales</taxon>
        <taxon>Marasmiineae</taxon>
        <taxon>Mycenaceae</taxon>
        <taxon>Favolaschia</taxon>
    </lineage>
</organism>
<dbReference type="AlphaFoldDB" id="A0AAW0ADK4"/>
<dbReference type="SUPFAM" id="SSF48452">
    <property type="entry name" value="TPR-like"/>
    <property type="match status" value="1"/>
</dbReference>
<gene>
    <name evidence="1" type="ORF">R3P38DRAFT_1666384</name>
</gene>
<dbReference type="InterPro" id="IPR053137">
    <property type="entry name" value="NLR-like"/>
</dbReference>